<dbReference type="Gene3D" id="2.10.260.10">
    <property type="match status" value="1"/>
</dbReference>
<evidence type="ECO:0000313" key="2">
    <source>
        <dbReference type="EMBL" id="QDR66015.1"/>
    </source>
</evidence>
<gene>
    <name evidence="2" type="ORF">FPV13_14010</name>
</gene>
<feature type="domain" description="SpoVT-AbrB" evidence="1">
    <location>
        <begin position="10"/>
        <end position="55"/>
    </location>
</feature>
<dbReference type="RefSeq" id="WP_152292093.1">
    <property type="nucleotide sequence ID" value="NZ_CP041882.1"/>
</dbReference>
<dbReference type="EMBL" id="CP041882">
    <property type="protein sequence ID" value="QDR66015.1"/>
    <property type="molecule type" value="Genomic_DNA"/>
</dbReference>
<evidence type="ECO:0000259" key="1">
    <source>
        <dbReference type="SMART" id="SM00966"/>
    </source>
</evidence>
<reference evidence="2" key="1">
    <citation type="submission" date="2019-07" db="EMBL/GenBank/DDBJ databases">
        <title>Draft Genome Sequence of Megaplasmid-Bearing Staphylococcus scuiri strain B9-58B Isolated from Retail Pork.</title>
        <authorList>
            <person name="Neyaz L."/>
            <person name="Karki A.B."/>
            <person name="Fakhr M.K."/>
        </authorList>
    </citation>
    <scope>NUCLEOTIDE SEQUENCE</scope>
    <source>
        <strain evidence="2">B9-58B</strain>
        <plasmid evidence="2">pSSLNP162</plasmid>
    </source>
</reference>
<dbReference type="SMART" id="SM00966">
    <property type="entry name" value="SpoVT_AbrB"/>
    <property type="match status" value="1"/>
</dbReference>
<protein>
    <submittedName>
        <fullName evidence="2">AbrB/MazE/SpoVT family DNA-binding domain-containing protein</fullName>
    </submittedName>
</protein>
<dbReference type="AlphaFoldDB" id="A0A517CLX6"/>
<geneLocation type="plasmid" evidence="2">
    <name>pSSLNP162</name>
</geneLocation>
<name>A0A517CLX6_MAMSC</name>
<keyword evidence="2" id="KW-0614">Plasmid</keyword>
<dbReference type="GO" id="GO:0003677">
    <property type="term" value="F:DNA binding"/>
    <property type="evidence" value="ECO:0007669"/>
    <property type="project" value="UniProtKB-KW"/>
</dbReference>
<organism evidence="2">
    <name type="scientific">Mammaliicoccus sciuri</name>
    <name type="common">Staphylococcus sciuri</name>
    <dbReference type="NCBI Taxonomy" id="1296"/>
    <lineage>
        <taxon>Bacteria</taxon>
        <taxon>Bacillati</taxon>
        <taxon>Bacillota</taxon>
        <taxon>Bacilli</taxon>
        <taxon>Bacillales</taxon>
        <taxon>Staphylococcaceae</taxon>
        <taxon>Mammaliicoccus</taxon>
    </lineage>
</organism>
<sequence>MSVINTRKLRKIGNSRVVTVPEEVIKELKISDGQKISFNIDNGKVIIEAVDNGNQGTDILSIAERVSNQYNQALQELVDK</sequence>
<proteinExistence type="predicted"/>
<keyword evidence="2" id="KW-0238">DNA-binding</keyword>
<accession>A0A517CLX6</accession>
<dbReference type="Pfam" id="PF04014">
    <property type="entry name" value="MazE_antitoxin"/>
    <property type="match status" value="1"/>
</dbReference>
<dbReference type="SUPFAM" id="SSF89447">
    <property type="entry name" value="AbrB/MazE/MraZ-like"/>
    <property type="match status" value="1"/>
</dbReference>
<dbReference type="InterPro" id="IPR007159">
    <property type="entry name" value="SpoVT-AbrB_dom"/>
</dbReference>
<dbReference type="InterPro" id="IPR037914">
    <property type="entry name" value="SpoVT-AbrB_sf"/>
</dbReference>